<dbReference type="SMART" id="SM00812">
    <property type="entry name" value="Alpha_L_fucos"/>
    <property type="match status" value="1"/>
</dbReference>
<evidence type="ECO:0000256" key="5">
    <source>
        <dbReference type="ARBA" id="ARBA00022801"/>
    </source>
</evidence>
<evidence type="ECO:0000256" key="2">
    <source>
        <dbReference type="ARBA" id="ARBA00007951"/>
    </source>
</evidence>
<reference evidence="9" key="1">
    <citation type="journal article" date="2019" name="Int. J. Syst. Evol. Microbiol.">
        <title>The Global Catalogue of Microorganisms (GCM) 10K type strain sequencing project: providing services to taxonomists for standard genome sequencing and annotation.</title>
        <authorList>
            <consortium name="The Broad Institute Genomics Platform"/>
            <consortium name="The Broad Institute Genome Sequencing Center for Infectious Disease"/>
            <person name="Wu L."/>
            <person name="Ma J."/>
        </authorList>
    </citation>
    <scope>NUCLEOTIDE SEQUENCE [LARGE SCALE GENOMIC DNA]</scope>
    <source>
        <strain evidence="9">CCUG 59129</strain>
    </source>
</reference>
<dbReference type="PANTHER" id="PTHR10030">
    <property type="entry name" value="ALPHA-L-FUCOSIDASE"/>
    <property type="match status" value="1"/>
</dbReference>
<evidence type="ECO:0000313" key="8">
    <source>
        <dbReference type="EMBL" id="MFD0959891.1"/>
    </source>
</evidence>
<dbReference type="InterPro" id="IPR016286">
    <property type="entry name" value="FUC_metazoa-typ"/>
</dbReference>
<dbReference type="PRINTS" id="PR00741">
    <property type="entry name" value="GLHYDRLASE29"/>
</dbReference>
<dbReference type="Gene3D" id="3.20.20.80">
    <property type="entry name" value="Glycosidases"/>
    <property type="match status" value="1"/>
</dbReference>
<evidence type="ECO:0000256" key="4">
    <source>
        <dbReference type="ARBA" id="ARBA00022729"/>
    </source>
</evidence>
<organism evidence="8 9">
    <name type="scientific">Paenibacillus chungangensis</name>
    <dbReference type="NCBI Taxonomy" id="696535"/>
    <lineage>
        <taxon>Bacteria</taxon>
        <taxon>Bacillati</taxon>
        <taxon>Bacillota</taxon>
        <taxon>Bacilli</taxon>
        <taxon>Bacillales</taxon>
        <taxon>Paenibacillaceae</taxon>
        <taxon>Paenibacillus</taxon>
    </lineage>
</organism>
<keyword evidence="9" id="KW-1185">Reference proteome</keyword>
<evidence type="ECO:0000259" key="7">
    <source>
        <dbReference type="Pfam" id="PF01120"/>
    </source>
</evidence>
<dbReference type="EC" id="3.2.1.51" evidence="3"/>
<evidence type="ECO:0000313" key="9">
    <source>
        <dbReference type="Proteomes" id="UP001596989"/>
    </source>
</evidence>
<comment type="function">
    <text evidence="1">Alpha-L-fucosidase is responsible for hydrolyzing the alpha-1,6-linked fucose joined to the reducing-end N-acetylglucosamine of the carbohydrate moieties of glycoproteins.</text>
</comment>
<proteinExistence type="inferred from homology"/>
<comment type="similarity">
    <text evidence="2">Belongs to the glycosyl hydrolase 29 family.</text>
</comment>
<sequence length="441" mass="50555">MSTGQQLIRERTERTEWFLKDRFGMFIHWGLYAIPARGEWVRSTEQLSIEDYQPYFDEFDPVDYDPKAWAKAAKQAGMKYAVLTAKHHDGFCLFDSKLTEYKATNTKAGRDLVSEFLEAFRAEGLKVGLYYSLIDWYHEDYPAYGDRIHPMRNNEAFKRDPATFDRYLAYMHGQIRELLTDYGKLDVMWFDFSYDDMRKDKWKSEELMEMIRSLQPHIIIDNRLEGSGHQGGSIYTDNPTTYAGDFASPEQIIPPGGVKDQHGNPIPWEACITLNNNWGYAAADHTYKNAQTVIRKLVECVSKNGNMLLNVGPDAKGAIPKESLDILQEVGEWMSRNGASIYGCQASEFPKPDWGRYTQSGNKLYAHVMEESIGPINLVGLAGKVKRARLLADGSELFLTRPWSAEEFVADAFVNFARPEHFTFPLPDNRNTVIELELEEN</sequence>
<dbReference type="InterPro" id="IPR057739">
    <property type="entry name" value="Glyco_hydro_29_N"/>
</dbReference>
<dbReference type="InterPro" id="IPR000933">
    <property type="entry name" value="Glyco_hydro_29"/>
</dbReference>
<protein>
    <recommendedName>
        <fullName evidence="3">alpha-L-fucosidase</fullName>
        <ecNumber evidence="3">3.2.1.51</ecNumber>
    </recommendedName>
</protein>
<feature type="domain" description="Glycoside hydrolase family 29 N-terminal" evidence="7">
    <location>
        <begin position="12"/>
        <end position="338"/>
    </location>
</feature>
<dbReference type="Proteomes" id="UP001596989">
    <property type="component" value="Unassembled WGS sequence"/>
</dbReference>
<keyword evidence="6" id="KW-0326">Glycosidase</keyword>
<accession>A0ABW3HQV7</accession>
<evidence type="ECO:0000256" key="1">
    <source>
        <dbReference type="ARBA" id="ARBA00004071"/>
    </source>
</evidence>
<gene>
    <name evidence="8" type="ORF">ACFQ2I_10855</name>
</gene>
<comment type="caution">
    <text evidence="8">The sequence shown here is derived from an EMBL/GenBank/DDBJ whole genome shotgun (WGS) entry which is preliminary data.</text>
</comment>
<evidence type="ECO:0000256" key="3">
    <source>
        <dbReference type="ARBA" id="ARBA00012662"/>
    </source>
</evidence>
<dbReference type="EMBL" id="JBHTJZ010000011">
    <property type="protein sequence ID" value="MFD0959891.1"/>
    <property type="molecule type" value="Genomic_DNA"/>
</dbReference>
<dbReference type="PIRSF" id="PIRSF001092">
    <property type="entry name" value="Alpha-L-fucosidase"/>
    <property type="match status" value="1"/>
</dbReference>
<dbReference type="SUPFAM" id="SSF51445">
    <property type="entry name" value="(Trans)glycosidases"/>
    <property type="match status" value="1"/>
</dbReference>
<keyword evidence="4" id="KW-0732">Signal</keyword>
<dbReference type="InterPro" id="IPR017853">
    <property type="entry name" value="GH"/>
</dbReference>
<evidence type="ECO:0000256" key="6">
    <source>
        <dbReference type="ARBA" id="ARBA00023295"/>
    </source>
</evidence>
<name>A0ABW3HQV7_9BACL</name>
<keyword evidence="5" id="KW-0378">Hydrolase</keyword>
<dbReference type="RefSeq" id="WP_377564180.1">
    <property type="nucleotide sequence ID" value="NZ_JBHTJZ010000011.1"/>
</dbReference>
<dbReference type="Pfam" id="PF01120">
    <property type="entry name" value="Alpha_L_fucos"/>
    <property type="match status" value="1"/>
</dbReference>
<dbReference type="PANTHER" id="PTHR10030:SF37">
    <property type="entry name" value="ALPHA-L-FUCOSIDASE-RELATED"/>
    <property type="match status" value="1"/>
</dbReference>